<name>A0A7J4ZMI9_9BACT</name>
<keyword evidence="1" id="KW-0732">Signal</keyword>
<protein>
    <submittedName>
        <fullName evidence="2">Uncharacterized protein</fullName>
    </submittedName>
</protein>
<evidence type="ECO:0000313" key="3">
    <source>
        <dbReference type="Proteomes" id="UP000420562"/>
    </source>
</evidence>
<dbReference type="RefSeq" id="WP_151129520.1">
    <property type="nucleotide sequence ID" value="NZ_VZQZ01000011.1"/>
</dbReference>
<feature type="chain" id="PRO_5029525455" evidence="1">
    <location>
        <begin position="23"/>
        <end position="346"/>
    </location>
</feature>
<organism evidence="2 3">
    <name type="scientific">Oryzomonas japonica</name>
    <dbReference type="NCBI Taxonomy" id="2603858"/>
    <lineage>
        <taxon>Bacteria</taxon>
        <taxon>Pseudomonadati</taxon>
        <taxon>Thermodesulfobacteriota</taxon>
        <taxon>Desulfuromonadia</taxon>
        <taxon>Geobacterales</taxon>
        <taxon>Geobacteraceae</taxon>
        <taxon>Oryzomonas</taxon>
    </lineage>
</organism>
<evidence type="ECO:0000256" key="1">
    <source>
        <dbReference type="SAM" id="SignalP"/>
    </source>
</evidence>
<comment type="caution">
    <text evidence="2">The sequence shown here is derived from an EMBL/GenBank/DDBJ whole genome shotgun (WGS) entry which is preliminary data.</text>
</comment>
<evidence type="ECO:0000313" key="2">
    <source>
        <dbReference type="EMBL" id="KAB0663825.1"/>
    </source>
</evidence>
<keyword evidence="3" id="KW-1185">Reference proteome</keyword>
<accession>A0A7J4ZMI9</accession>
<dbReference type="EMBL" id="VZQZ01000011">
    <property type="protein sequence ID" value="KAB0663825.1"/>
    <property type="molecule type" value="Genomic_DNA"/>
</dbReference>
<sequence length="346" mass="38631">MKPLSTFFIILLCCAVAATAPAQTSDPLDNLKKFSNFQKIDVKRLLGGEILSQRGPLMDFPNGISTQICFFLPMSPEEVFRRQQTWDPTRCAPLKVYASGGLSNPCKPSEFKKLRLDPGNYPVKWLLEKTLTTASGKLELNLTRSEAHELAACVKMDRSPASIGSCWAKLLFARTAAFQLNGLGGVLPYEAEGEFLSPTVQIRTMLQEQAKITQEFAPILHKTGILNDGAKTSSLLPLYNWSFFEANHHATLNLGAVYQLAVGDHYQLLDISYYASSTYYAAATLYEIWPFHDGKKTGALVWRGDFLAAPTLRYTKGIERIAYGAIMIQEIKKEIRCFQDDVRTKP</sequence>
<proteinExistence type="predicted"/>
<gene>
    <name evidence="2" type="ORF">F6V25_15460</name>
</gene>
<reference evidence="2 3" key="1">
    <citation type="submission" date="2019-09" db="EMBL/GenBank/DDBJ databases">
        <title>Geobacter sp. Red96, a novel strain isolated from paddy soil.</title>
        <authorList>
            <person name="Xu Z."/>
            <person name="Masuda Y."/>
            <person name="Itoh H."/>
            <person name="Senoo K."/>
        </authorList>
    </citation>
    <scope>NUCLEOTIDE SEQUENCE [LARGE SCALE GENOMIC DNA]</scope>
    <source>
        <strain evidence="2 3">Red96</strain>
    </source>
</reference>
<dbReference type="Proteomes" id="UP000420562">
    <property type="component" value="Unassembled WGS sequence"/>
</dbReference>
<feature type="signal peptide" evidence="1">
    <location>
        <begin position="1"/>
        <end position="22"/>
    </location>
</feature>
<dbReference type="AlphaFoldDB" id="A0A7J4ZMI9"/>